<feature type="transmembrane region" description="Helical" evidence="5">
    <location>
        <begin position="116"/>
        <end position="138"/>
    </location>
</feature>
<feature type="transmembrane region" description="Helical" evidence="5">
    <location>
        <begin position="278"/>
        <end position="303"/>
    </location>
</feature>
<evidence type="ECO:0000313" key="7">
    <source>
        <dbReference type="EMBL" id="SEJ71185.1"/>
    </source>
</evidence>
<dbReference type="Gene3D" id="1.20.1720.10">
    <property type="entry name" value="Multidrug resistance protein D"/>
    <property type="match status" value="1"/>
</dbReference>
<dbReference type="GO" id="GO:0022857">
    <property type="term" value="F:transmembrane transporter activity"/>
    <property type="evidence" value="ECO:0007669"/>
    <property type="project" value="InterPro"/>
</dbReference>
<keyword evidence="2 5" id="KW-0812">Transmembrane</keyword>
<name>A0AAQ1JUD8_9BURK</name>
<evidence type="ECO:0000313" key="8">
    <source>
        <dbReference type="Proteomes" id="UP000183529"/>
    </source>
</evidence>
<feature type="transmembrane region" description="Helical" evidence="5">
    <location>
        <begin position="343"/>
        <end position="362"/>
    </location>
</feature>
<dbReference type="Gene3D" id="1.20.1250.20">
    <property type="entry name" value="MFS general substrate transporter like domains"/>
    <property type="match status" value="1"/>
</dbReference>
<dbReference type="Proteomes" id="UP000183529">
    <property type="component" value="Unassembled WGS sequence"/>
</dbReference>
<feature type="transmembrane region" description="Helical" evidence="5">
    <location>
        <begin position="178"/>
        <end position="196"/>
    </location>
</feature>
<feature type="transmembrane region" description="Helical" evidence="5">
    <location>
        <begin position="90"/>
        <end position="110"/>
    </location>
</feature>
<evidence type="ECO:0000256" key="5">
    <source>
        <dbReference type="SAM" id="Phobius"/>
    </source>
</evidence>
<accession>A0AAQ1JUD8</accession>
<feature type="transmembrane region" description="Helical" evidence="5">
    <location>
        <begin position="368"/>
        <end position="393"/>
    </location>
</feature>
<feature type="transmembrane region" description="Helical" evidence="5">
    <location>
        <begin position="437"/>
        <end position="459"/>
    </location>
</feature>
<evidence type="ECO:0000259" key="6">
    <source>
        <dbReference type="PROSITE" id="PS50850"/>
    </source>
</evidence>
<dbReference type="SUPFAM" id="SSF103473">
    <property type="entry name" value="MFS general substrate transporter"/>
    <property type="match status" value="1"/>
</dbReference>
<feature type="transmembrane region" description="Helical" evidence="5">
    <location>
        <begin position="414"/>
        <end position="431"/>
    </location>
</feature>
<gene>
    <name evidence="7" type="ORF">SAMN05216550_107307</name>
</gene>
<evidence type="ECO:0000256" key="2">
    <source>
        <dbReference type="ARBA" id="ARBA00022692"/>
    </source>
</evidence>
<sequence>MNPASAKTPATPATLAPTGARPATIMVALACGFVMAMLDVTIVNVALKAMQTSLAISLTTLVWIVDAYALSFAALLLFGGALANRYGSKTLYLIGLALFVAASVLCASATTPAALIAARLLQGGGAALFMPSSLSLLTQAFPPGPLRTRMIGIWGALVSAAMALGPCVGGVLVDAIGWRSIFWVNLPVGIAGLWLTQRHVARSPRHAGPLNGAGHLLAALTLGALSLTLIQGPTLGWTSPAILACALTTVAATAAFALRERYARHRILSRALLGERRFVAGSLLGLAINFGILAEIFLISLYLQQERGSSALVTGFQLFPLMAMFGIGNLASARVSRRLGPRGTLLAGLGLATLGSAALVGIDALPYPALALIIGIANFGAGQAIPAMNLVVMHAARPEDANLAAASLNASRQIGSLVGVAIASVILHAFVDPGHATAAGFAVIAAAYAGGLVVVARAIERD</sequence>
<feature type="transmembrane region" description="Helical" evidence="5">
    <location>
        <begin position="309"/>
        <end position="331"/>
    </location>
</feature>
<evidence type="ECO:0000256" key="4">
    <source>
        <dbReference type="ARBA" id="ARBA00023136"/>
    </source>
</evidence>
<protein>
    <submittedName>
        <fullName evidence="7">MFS transporter, DHA2 family, methylenomycin A resistance protein</fullName>
    </submittedName>
</protein>
<keyword evidence="4 5" id="KW-0472">Membrane</keyword>
<organism evidence="7 8">
    <name type="scientific">Paraburkholderia tropica</name>
    <dbReference type="NCBI Taxonomy" id="92647"/>
    <lineage>
        <taxon>Bacteria</taxon>
        <taxon>Pseudomonadati</taxon>
        <taxon>Pseudomonadota</taxon>
        <taxon>Betaproteobacteria</taxon>
        <taxon>Burkholderiales</taxon>
        <taxon>Burkholderiaceae</taxon>
        <taxon>Paraburkholderia</taxon>
    </lineage>
</organism>
<dbReference type="PANTHER" id="PTHR42718">
    <property type="entry name" value="MAJOR FACILITATOR SUPERFAMILY MULTIDRUG TRANSPORTER MFSC"/>
    <property type="match status" value="1"/>
</dbReference>
<dbReference type="RefSeq" id="WP_074983724.1">
    <property type="nucleotide sequence ID" value="NZ_CADFGN010000008.1"/>
</dbReference>
<evidence type="ECO:0000256" key="1">
    <source>
        <dbReference type="ARBA" id="ARBA00004141"/>
    </source>
</evidence>
<keyword evidence="3 5" id="KW-1133">Transmembrane helix</keyword>
<comment type="caution">
    <text evidence="7">The sequence shown here is derived from an EMBL/GenBank/DDBJ whole genome shotgun (WGS) entry which is preliminary data.</text>
</comment>
<dbReference type="CDD" id="cd17321">
    <property type="entry name" value="MFS_MMR_MDR_like"/>
    <property type="match status" value="1"/>
</dbReference>
<dbReference type="InterPro" id="IPR036259">
    <property type="entry name" value="MFS_trans_sf"/>
</dbReference>
<dbReference type="EMBL" id="FNZM01000007">
    <property type="protein sequence ID" value="SEJ71185.1"/>
    <property type="molecule type" value="Genomic_DNA"/>
</dbReference>
<comment type="subcellular location">
    <subcellularLocation>
        <location evidence="1">Membrane</location>
        <topology evidence="1">Multi-pass membrane protein</topology>
    </subcellularLocation>
</comment>
<dbReference type="GO" id="GO:0016020">
    <property type="term" value="C:membrane"/>
    <property type="evidence" value="ECO:0007669"/>
    <property type="project" value="UniProtKB-SubCell"/>
</dbReference>
<dbReference type="PANTHER" id="PTHR42718:SF40">
    <property type="entry name" value="METHYLENOMYCIN A RESISTANCE PROTEIN"/>
    <property type="match status" value="1"/>
</dbReference>
<feature type="transmembrane region" description="Helical" evidence="5">
    <location>
        <begin position="150"/>
        <end position="172"/>
    </location>
</feature>
<evidence type="ECO:0000256" key="3">
    <source>
        <dbReference type="ARBA" id="ARBA00022989"/>
    </source>
</evidence>
<dbReference type="InterPro" id="IPR020846">
    <property type="entry name" value="MFS_dom"/>
</dbReference>
<proteinExistence type="predicted"/>
<dbReference type="Pfam" id="PF07690">
    <property type="entry name" value="MFS_1"/>
    <property type="match status" value="1"/>
</dbReference>
<dbReference type="PROSITE" id="PS50850">
    <property type="entry name" value="MFS"/>
    <property type="match status" value="1"/>
</dbReference>
<feature type="transmembrane region" description="Helical" evidence="5">
    <location>
        <begin position="237"/>
        <end position="258"/>
    </location>
</feature>
<reference evidence="7 8" key="1">
    <citation type="submission" date="2016-10" db="EMBL/GenBank/DDBJ databases">
        <authorList>
            <person name="Varghese N."/>
            <person name="Submissions S."/>
        </authorList>
    </citation>
    <scope>NUCLEOTIDE SEQUENCE [LARGE SCALE GENOMIC DNA]</scope>
    <source>
        <strain evidence="7 8">LMG 22274</strain>
    </source>
</reference>
<dbReference type="InterPro" id="IPR011701">
    <property type="entry name" value="MFS"/>
</dbReference>
<feature type="transmembrane region" description="Helical" evidence="5">
    <location>
        <begin position="53"/>
        <end position="78"/>
    </location>
</feature>
<feature type="transmembrane region" description="Helical" evidence="5">
    <location>
        <begin position="25"/>
        <end position="47"/>
    </location>
</feature>
<dbReference type="AlphaFoldDB" id="A0AAQ1JUD8"/>
<feature type="transmembrane region" description="Helical" evidence="5">
    <location>
        <begin position="208"/>
        <end position="231"/>
    </location>
</feature>
<feature type="domain" description="Major facilitator superfamily (MFS) profile" evidence="6">
    <location>
        <begin position="25"/>
        <end position="462"/>
    </location>
</feature>